<sequence>MANLYAVPVALVPSRAAAWTVWSGPRLSIALMCLALHALPHGLADDRHVAYGKHYGLFEVLDRQFQEIQRRYEIRYSVLVGHNGREAAALRNDHNFRELVNRRSRSLRSSDLGPDPRKIARRRRVDRHGWMSHKHRSRRARAEIRDFSNRVPRDGWQDIDGRLQIHELALGSAQFNSCDWFERFYPVELNP</sequence>
<proteinExistence type="predicted"/>
<comment type="caution">
    <text evidence="1">The sequence shown here is derived from an EMBL/GenBank/DDBJ whole genome shotgun (WGS) entry which is preliminary data.</text>
</comment>
<reference evidence="1" key="1">
    <citation type="submission" date="2016-03" db="EMBL/GenBank/DDBJ databases">
        <title>Mechanisms controlling the formation of the plant cell surface in tip-growing cells are functionally conserved among land plants.</title>
        <authorList>
            <person name="Honkanen S."/>
            <person name="Jones V.A."/>
            <person name="Morieri G."/>
            <person name="Champion C."/>
            <person name="Hetherington A.J."/>
            <person name="Kelly S."/>
            <person name="Saint-Marcoux D."/>
            <person name="Proust H."/>
            <person name="Prescott H."/>
            <person name="Dolan L."/>
        </authorList>
    </citation>
    <scope>NUCLEOTIDE SEQUENCE [LARGE SCALE GENOMIC DNA]</scope>
    <source>
        <tissue evidence="1">Whole gametophyte</tissue>
    </source>
</reference>
<protein>
    <submittedName>
        <fullName evidence="1">Uncharacterized protein</fullName>
    </submittedName>
</protein>
<gene>
    <name evidence="1" type="ORF">AXG93_955s1040</name>
</gene>
<evidence type="ECO:0000313" key="1">
    <source>
        <dbReference type="EMBL" id="OAE32866.1"/>
    </source>
</evidence>
<dbReference type="Proteomes" id="UP000077202">
    <property type="component" value="Unassembled WGS sequence"/>
</dbReference>
<accession>A0A176WKU3</accession>
<dbReference type="AlphaFoldDB" id="A0A176WKU3"/>
<keyword evidence="2" id="KW-1185">Reference proteome</keyword>
<organism evidence="1 2">
    <name type="scientific">Marchantia polymorpha subsp. ruderalis</name>
    <dbReference type="NCBI Taxonomy" id="1480154"/>
    <lineage>
        <taxon>Eukaryota</taxon>
        <taxon>Viridiplantae</taxon>
        <taxon>Streptophyta</taxon>
        <taxon>Embryophyta</taxon>
        <taxon>Marchantiophyta</taxon>
        <taxon>Marchantiopsida</taxon>
        <taxon>Marchantiidae</taxon>
        <taxon>Marchantiales</taxon>
        <taxon>Marchantiaceae</taxon>
        <taxon>Marchantia</taxon>
    </lineage>
</organism>
<dbReference type="EMBL" id="LVLJ01000721">
    <property type="protein sequence ID" value="OAE32866.1"/>
    <property type="molecule type" value="Genomic_DNA"/>
</dbReference>
<evidence type="ECO:0000313" key="2">
    <source>
        <dbReference type="Proteomes" id="UP000077202"/>
    </source>
</evidence>
<name>A0A176WKU3_MARPO</name>